<dbReference type="Proteomes" id="UP001209279">
    <property type="component" value="Chromosome"/>
</dbReference>
<sequence length="57" mass="6411">MAVKPLIEKKFKKFNPLIPRAYFRSADTASGLSKADISGFNTSMPEFISIYPKVNPF</sequence>
<reference evidence="3" key="2">
    <citation type="submission" date="2021-08" db="EMBL/GenBank/DDBJ databases">
        <authorList>
            <person name="Yaryura P.M."/>
            <person name="Bianco M.I."/>
            <person name="Morais C."/>
            <person name="Setubal J.C."/>
        </authorList>
    </citation>
    <scope>NUCLEOTIDE SEQUENCE</scope>
    <source>
        <strain evidence="3">AP1</strain>
    </source>
</reference>
<dbReference type="Proteomes" id="UP001329505">
    <property type="component" value="Unassembled WGS sequence"/>
</dbReference>
<evidence type="ECO:0000313" key="4">
    <source>
        <dbReference type="Proteomes" id="UP000199221"/>
    </source>
</evidence>
<protein>
    <submittedName>
        <fullName evidence="2">Uncharacterized protein</fullName>
    </submittedName>
</protein>
<evidence type="ECO:0000313" key="5">
    <source>
        <dbReference type="Proteomes" id="UP001329505"/>
    </source>
</evidence>
<organism evidence="2 4">
    <name type="scientific">Pseudomonas soli</name>
    <dbReference type="NCBI Taxonomy" id="1306993"/>
    <lineage>
        <taxon>Bacteria</taxon>
        <taxon>Pseudomonadati</taxon>
        <taxon>Pseudomonadota</taxon>
        <taxon>Gammaproteobacteria</taxon>
        <taxon>Pseudomonadales</taxon>
        <taxon>Pseudomonadaceae</taxon>
        <taxon>Pseudomonas</taxon>
    </lineage>
</organism>
<gene>
    <name evidence="3" type="ORF">K7K07_06665</name>
    <name evidence="2" type="ORF">SAMN05216230_11218</name>
    <name evidence="1" type="ORF">V0R55_26205</name>
</gene>
<dbReference type="GeneID" id="93679996"/>
<dbReference type="Proteomes" id="UP000199221">
    <property type="component" value="Unassembled WGS sequence"/>
</dbReference>
<proteinExistence type="predicted"/>
<dbReference type="EMBL" id="JAZDQQ010000042">
    <property type="protein sequence ID" value="MEE1883661.1"/>
    <property type="molecule type" value="Genomic_DNA"/>
</dbReference>
<name>A0A1H9RXD6_9PSED</name>
<dbReference type="RefSeq" id="WP_023629372.1">
    <property type="nucleotide sequence ID" value="NZ_CATKPM010000002.1"/>
</dbReference>
<evidence type="ECO:0000313" key="1">
    <source>
        <dbReference type="EMBL" id="MEE1883661.1"/>
    </source>
</evidence>
<evidence type="ECO:0000313" key="2">
    <source>
        <dbReference type="EMBL" id="SER77035.1"/>
    </source>
</evidence>
<reference evidence="2 4" key="1">
    <citation type="submission" date="2016-10" db="EMBL/GenBank/DDBJ databases">
        <authorList>
            <person name="de Groot N.N."/>
        </authorList>
    </citation>
    <scope>NUCLEOTIDE SEQUENCE [LARGE SCALE GENOMIC DNA]</scope>
    <source>
        <strain evidence="2 4">LMG 27941</strain>
    </source>
</reference>
<dbReference type="EMBL" id="CP083803">
    <property type="protein sequence ID" value="UXZ46676.1"/>
    <property type="molecule type" value="Genomic_DNA"/>
</dbReference>
<accession>A0A1H9RXD6</accession>
<reference evidence="1 5" key="3">
    <citation type="submission" date="2024-01" db="EMBL/GenBank/DDBJ databases">
        <title>Unpublished Manusciprt.</title>
        <authorList>
            <person name="Duman M."/>
            <person name="Valdes E.G."/>
            <person name="Ajmi N."/>
            <person name="Altun S."/>
            <person name="Saticioglu I.B."/>
        </authorList>
    </citation>
    <scope>NUCLEOTIDE SEQUENCE [LARGE SCALE GENOMIC DNA]</scope>
    <source>
        <strain evidence="1 5">139P</strain>
    </source>
</reference>
<dbReference type="EMBL" id="FOEQ01000012">
    <property type="protein sequence ID" value="SER77035.1"/>
    <property type="molecule type" value="Genomic_DNA"/>
</dbReference>
<evidence type="ECO:0000313" key="3">
    <source>
        <dbReference type="EMBL" id="UXZ46676.1"/>
    </source>
</evidence>
<keyword evidence="5" id="KW-1185">Reference proteome</keyword>
<dbReference type="AlphaFoldDB" id="A0A1H9RXD6"/>